<name>A0AAJ0G6Z6_9PEZI</name>
<comment type="caution">
    <text evidence="6">The sequence shown here is derived from an EMBL/GenBank/DDBJ whole genome shotgun (WGS) entry which is preliminary data.</text>
</comment>
<dbReference type="GO" id="GO:0003677">
    <property type="term" value="F:DNA binding"/>
    <property type="evidence" value="ECO:0007669"/>
    <property type="project" value="InterPro"/>
</dbReference>
<dbReference type="Proteomes" id="UP001271007">
    <property type="component" value="Unassembled WGS sequence"/>
</dbReference>
<dbReference type="InterPro" id="IPR007219">
    <property type="entry name" value="XnlR_reg_dom"/>
</dbReference>
<dbReference type="PANTHER" id="PTHR31001">
    <property type="entry name" value="UNCHARACTERIZED TRANSCRIPTIONAL REGULATORY PROTEIN"/>
    <property type="match status" value="1"/>
</dbReference>
<proteinExistence type="predicted"/>
<keyword evidence="3" id="KW-0539">Nucleus</keyword>
<reference evidence="6" key="1">
    <citation type="submission" date="2023-04" db="EMBL/GenBank/DDBJ databases">
        <title>Black Yeasts Isolated from many extreme environments.</title>
        <authorList>
            <person name="Coleine C."/>
            <person name="Stajich J.E."/>
            <person name="Selbmann L."/>
        </authorList>
    </citation>
    <scope>NUCLEOTIDE SEQUENCE</scope>
    <source>
        <strain evidence="6">CCFEE 5312</strain>
    </source>
</reference>
<dbReference type="EMBL" id="JAWDJX010000131">
    <property type="protein sequence ID" value="KAK3045949.1"/>
    <property type="molecule type" value="Genomic_DNA"/>
</dbReference>
<evidence type="ECO:0000256" key="2">
    <source>
        <dbReference type="ARBA" id="ARBA00022723"/>
    </source>
</evidence>
<keyword evidence="2" id="KW-0479">Metal-binding</keyword>
<dbReference type="GO" id="GO:0008270">
    <property type="term" value="F:zinc ion binding"/>
    <property type="evidence" value="ECO:0007669"/>
    <property type="project" value="InterPro"/>
</dbReference>
<feature type="domain" description="Xylanolytic transcriptional activator regulatory" evidence="5">
    <location>
        <begin position="225"/>
        <end position="296"/>
    </location>
</feature>
<dbReference type="SMART" id="SM00906">
    <property type="entry name" value="Fungal_trans"/>
    <property type="match status" value="1"/>
</dbReference>
<gene>
    <name evidence="6" type="ORF">LTR09_012526</name>
</gene>
<comment type="subcellular location">
    <subcellularLocation>
        <location evidence="1">Nucleus</location>
    </subcellularLocation>
</comment>
<dbReference type="AlphaFoldDB" id="A0AAJ0G6Z6"/>
<keyword evidence="7" id="KW-1185">Reference proteome</keyword>
<protein>
    <recommendedName>
        <fullName evidence="5">Xylanolytic transcriptional activator regulatory domain-containing protein</fullName>
    </recommendedName>
</protein>
<dbReference type="GO" id="GO:0005634">
    <property type="term" value="C:nucleus"/>
    <property type="evidence" value="ECO:0007669"/>
    <property type="project" value="UniProtKB-SubCell"/>
</dbReference>
<evidence type="ECO:0000256" key="4">
    <source>
        <dbReference type="SAM" id="MobiDB-lite"/>
    </source>
</evidence>
<dbReference type="GO" id="GO:0006351">
    <property type="term" value="P:DNA-templated transcription"/>
    <property type="evidence" value="ECO:0007669"/>
    <property type="project" value="InterPro"/>
</dbReference>
<evidence type="ECO:0000313" key="6">
    <source>
        <dbReference type="EMBL" id="KAK3045949.1"/>
    </source>
</evidence>
<evidence type="ECO:0000256" key="3">
    <source>
        <dbReference type="ARBA" id="ARBA00023242"/>
    </source>
</evidence>
<evidence type="ECO:0000259" key="5">
    <source>
        <dbReference type="SMART" id="SM00906"/>
    </source>
</evidence>
<feature type="region of interest" description="Disordered" evidence="4">
    <location>
        <begin position="1"/>
        <end position="32"/>
    </location>
</feature>
<dbReference type="Pfam" id="PF04082">
    <property type="entry name" value="Fungal_trans"/>
    <property type="match status" value="1"/>
</dbReference>
<organism evidence="6 7">
    <name type="scientific">Extremus antarcticus</name>
    <dbReference type="NCBI Taxonomy" id="702011"/>
    <lineage>
        <taxon>Eukaryota</taxon>
        <taxon>Fungi</taxon>
        <taxon>Dikarya</taxon>
        <taxon>Ascomycota</taxon>
        <taxon>Pezizomycotina</taxon>
        <taxon>Dothideomycetes</taxon>
        <taxon>Dothideomycetidae</taxon>
        <taxon>Mycosphaerellales</taxon>
        <taxon>Extremaceae</taxon>
        <taxon>Extremus</taxon>
    </lineage>
</organism>
<evidence type="ECO:0000256" key="1">
    <source>
        <dbReference type="ARBA" id="ARBA00004123"/>
    </source>
</evidence>
<evidence type="ECO:0000313" key="7">
    <source>
        <dbReference type="Proteomes" id="UP001271007"/>
    </source>
</evidence>
<dbReference type="InterPro" id="IPR050613">
    <property type="entry name" value="Sec_Metabolite_Reg"/>
</dbReference>
<dbReference type="CDD" id="cd12148">
    <property type="entry name" value="fungal_TF_MHR"/>
    <property type="match status" value="1"/>
</dbReference>
<accession>A0AAJ0G6Z6</accession>
<dbReference type="PANTHER" id="PTHR31001:SF50">
    <property type="entry name" value="ZN(II)2CYS6 TRANSCRIPTION FACTOR (EUROFUNG)"/>
    <property type="match status" value="1"/>
</dbReference>
<sequence length="602" mass="67346">MPCLPERSSTNGKQPSHPRHEDNYSISTQANGQNTGSALAHNSFVAPDFWESLSAAAEDIRIVLGDESYDDTEDACQSLLEVRDSAGSLSHGILFQSTIGPAMPPCDDSWLHEQLLNTYRDRFDPLLKVLHWPTALQAIQEEDSTSAGSSTAEQRALRSAVLFGALCTIHPNEMREKLELTRRYRLNAEVCLIDANILTTTSLMVLQAFVIYLAGLRTCQSNAQQWSLIALAVRIADSMGIRASVKQHDQDFNAELRGRLWCCIGLLDLQSAFDRGSRPLLRAQDLQVLPFDADDLESSRERSRGKESGGRIEFTDKTFSITTWRAGIAQRRLAELQASAPDTGTDPARFQKIWWERQLAVVADFEGYVTAITQTCMLQTPTISLQLFALAVARESLLAMRLQLHRPLLRSSYGLRPIRGDFNVLGAGVEVLKSADFKTSPEFAKWAWFSWLKWYALAIVLAELCSHPWDERHTRAWQTAQTSYEAYATLVADAETGLLWKPIQRLMRKASSVAQVKVRSTNVNTAAVSHGEVVDEYQQALQTTNWTAYAHTNLHLEETLNFDFPAFDDAQAVDTDPMSWIHWDMFVDDMGQSAVQATSGQP</sequence>